<gene>
    <name evidence="7" type="ORF">PQJ73_27790</name>
</gene>
<dbReference type="Pfam" id="PF00271">
    <property type="entry name" value="Helicase_C"/>
    <property type="match status" value="1"/>
</dbReference>
<evidence type="ECO:0000256" key="4">
    <source>
        <dbReference type="ARBA" id="ARBA00022840"/>
    </source>
</evidence>
<dbReference type="Gene3D" id="3.40.50.300">
    <property type="entry name" value="P-loop containing nucleotide triphosphate hydrolases"/>
    <property type="match status" value="2"/>
</dbReference>
<keyword evidence="3 7" id="KW-0347">Helicase</keyword>
<evidence type="ECO:0000259" key="6">
    <source>
        <dbReference type="PROSITE" id="PS51194"/>
    </source>
</evidence>
<sequence length="694" mass="78833">MTVSQEQWGEIEGLRGSILKARIFSILQETAHDIQTRDVDDPEVLNVVPRLAHLIETREELASYREAFGALARAVGLWNYIDKDTADYRDAIVADAVTAEELGGITFHREQIGALNTLLSGRNLVLSAPTSFGKNLLIDALLATNRYRRVAIVLPTIALLDEFRRRIERRFQDKFTLIMYHSQEAPSDGNVIFLGTQERLLHRPDLGRLDLAVVDEFYKLDPSRHDDRSSTLNAAVYQLLRRSNQFFFLGPNIETVRYSADNRWKFEFLHTRFATVAVDTFDLRRVQNKSARLTQELQQKKNWPALVFISSPDRANKLASDLVKNNSFAAVEASAQWISENFGENWELSKAVAKGVAVHHGRIPRSLASHFVRLFNTGEIPVLICTSTLIEGVNTAAKSVLIFDKSINRRDYDFFTFSNIRGRAGRLGQHHIGAVYLFHAPPDQETIEVEPPLFGDLDEAPDELVVHISDEDTSEAISDRVAELARTMDLTQEELRLASSVGLEDAIALKQQTEAASRHRAHIHWNRFPRYDEILAVANIICSVRRPSEFGCKSAAQLAVYLSNLRSHAMLKGFFLWHSSSYQGDPSGYDGVFRFLRACEYGLPQLFAVVEMFAKRQNSNTSYSLYLAEMPRWFRAEVLKNLDEQGVPVQISERFLRRGDSIDSLRRRLLHEASNPRSALTSFERQWVVDALQV</sequence>
<evidence type="ECO:0000313" key="8">
    <source>
        <dbReference type="Proteomes" id="UP001165652"/>
    </source>
</evidence>
<keyword evidence="8" id="KW-1185">Reference proteome</keyword>
<proteinExistence type="predicted"/>
<reference evidence="7" key="2">
    <citation type="submission" date="2023-02" db="EMBL/GenBank/DDBJ databases">
        <authorList>
            <person name="Rayyan A."/>
            <person name="Meyer T."/>
            <person name="Kyndt J.A."/>
        </authorList>
    </citation>
    <scope>NUCLEOTIDE SEQUENCE</scope>
    <source>
        <strain evidence="7">DSM 9987</strain>
    </source>
</reference>
<evidence type="ECO:0000256" key="2">
    <source>
        <dbReference type="ARBA" id="ARBA00022801"/>
    </source>
</evidence>
<dbReference type="Pfam" id="PF00270">
    <property type="entry name" value="DEAD"/>
    <property type="match status" value="1"/>
</dbReference>
<dbReference type="InterPro" id="IPR014001">
    <property type="entry name" value="Helicase_ATP-bd"/>
</dbReference>
<dbReference type="RefSeq" id="WP_272780324.1">
    <property type="nucleotide sequence ID" value="NZ_JAQQLI010000076.1"/>
</dbReference>
<evidence type="ECO:0000313" key="7">
    <source>
        <dbReference type="EMBL" id="MDC7789500.1"/>
    </source>
</evidence>
<comment type="caution">
    <text evidence="7">The sequence shown here is derived from an EMBL/GenBank/DDBJ whole genome shotgun (WGS) entry which is preliminary data.</text>
</comment>
<dbReference type="SUPFAM" id="SSF52540">
    <property type="entry name" value="P-loop containing nucleoside triphosphate hydrolases"/>
    <property type="match status" value="2"/>
</dbReference>
<name>A0ABT5JKJ4_RHOTP</name>
<accession>A0ABT5JKJ4</accession>
<feature type="domain" description="Helicase ATP-binding" evidence="5">
    <location>
        <begin position="115"/>
        <end position="407"/>
    </location>
</feature>
<dbReference type="InterPro" id="IPR001650">
    <property type="entry name" value="Helicase_C-like"/>
</dbReference>
<dbReference type="PANTHER" id="PTHR47961:SF6">
    <property type="entry name" value="DNA-DIRECTED DNA POLYMERASE"/>
    <property type="match status" value="1"/>
</dbReference>
<keyword evidence="1" id="KW-0547">Nucleotide-binding</keyword>
<dbReference type="SMART" id="SM00487">
    <property type="entry name" value="DEXDc"/>
    <property type="match status" value="1"/>
</dbReference>
<dbReference type="InterPro" id="IPR050474">
    <property type="entry name" value="Hel308_SKI2-like"/>
</dbReference>
<dbReference type="GO" id="GO:0004386">
    <property type="term" value="F:helicase activity"/>
    <property type="evidence" value="ECO:0007669"/>
    <property type="project" value="UniProtKB-KW"/>
</dbReference>
<evidence type="ECO:0000256" key="1">
    <source>
        <dbReference type="ARBA" id="ARBA00022741"/>
    </source>
</evidence>
<dbReference type="PROSITE" id="PS51192">
    <property type="entry name" value="HELICASE_ATP_BIND_1"/>
    <property type="match status" value="1"/>
</dbReference>
<evidence type="ECO:0000256" key="3">
    <source>
        <dbReference type="ARBA" id="ARBA00022806"/>
    </source>
</evidence>
<feature type="domain" description="Helicase C-terminal" evidence="6">
    <location>
        <begin position="292"/>
        <end position="472"/>
    </location>
</feature>
<organism evidence="7 8">
    <name type="scientific">Rhodoplanes tepidamans</name>
    <name type="common">Rhodoplanes cryptolactis</name>
    <dbReference type="NCBI Taxonomy" id="200616"/>
    <lineage>
        <taxon>Bacteria</taxon>
        <taxon>Pseudomonadati</taxon>
        <taxon>Pseudomonadota</taxon>
        <taxon>Alphaproteobacteria</taxon>
        <taxon>Hyphomicrobiales</taxon>
        <taxon>Nitrobacteraceae</taxon>
        <taxon>Rhodoplanes</taxon>
    </lineage>
</organism>
<reference evidence="7" key="1">
    <citation type="journal article" date="2023" name="Microbiol Resour">
        <title>Genome Sequences of Rhodoplanes serenus and Two Thermotolerant Strains, Rhodoplanes tepidamans and 'Rhodoplanes cryptolactis,' Further Refine the Genus.</title>
        <authorList>
            <person name="Rayyan A.A."/>
            <person name="Kyndt J.A."/>
        </authorList>
    </citation>
    <scope>NUCLEOTIDE SEQUENCE</scope>
    <source>
        <strain evidence="7">DSM 9987</strain>
    </source>
</reference>
<dbReference type="PANTHER" id="PTHR47961">
    <property type="entry name" value="DNA POLYMERASE THETA, PUTATIVE (AFU_ORTHOLOGUE AFUA_1G05260)-RELATED"/>
    <property type="match status" value="1"/>
</dbReference>
<protein>
    <submittedName>
        <fullName evidence="7">Helicase-related protein</fullName>
    </submittedName>
</protein>
<keyword evidence="4" id="KW-0067">ATP-binding</keyword>
<dbReference type="Proteomes" id="UP001165652">
    <property type="component" value="Unassembled WGS sequence"/>
</dbReference>
<dbReference type="SMART" id="SM00490">
    <property type="entry name" value="HELICc"/>
    <property type="match status" value="1"/>
</dbReference>
<dbReference type="PROSITE" id="PS51194">
    <property type="entry name" value="HELICASE_CTER"/>
    <property type="match status" value="1"/>
</dbReference>
<dbReference type="EMBL" id="JAQQLI010000076">
    <property type="protein sequence ID" value="MDC7789500.1"/>
    <property type="molecule type" value="Genomic_DNA"/>
</dbReference>
<keyword evidence="2" id="KW-0378">Hydrolase</keyword>
<dbReference type="InterPro" id="IPR027417">
    <property type="entry name" value="P-loop_NTPase"/>
</dbReference>
<evidence type="ECO:0000259" key="5">
    <source>
        <dbReference type="PROSITE" id="PS51192"/>
    </source>
</evidence>
<dbReference type="InterPro" id="IPR011545">
    <property type="entry name" value="DEAD/DEAH_box_helicase_dom"/>
</dbReference>